<dbReference type="EMBL" id="CP002032">
    <property type="protein sequence ID" value="ADH60728.1"/>
    <property type="molecule type" value="Genomic_DNA"/>
</dbReference>
<dbReference type="Proteomes" id="UP000002064">
    <property type="component" value="Chromosome"/>
</dbReference>
<keyword evidence="2" id="KW-0963">Cytoplasm</keyword>
<evidence type="ECO:0000256" key="3">
    <source>
        <dbReference type="ARBA" id="ARBA00037942"/>
    </source>
</evidence>
<dbReference type="PANTHER" id="PTHR46197">
    <property type="entry name" value="PROTEIN ABHD14B-LIKE"/>
    <property type="match status" value="1"/>
</dbReference>
<dbReference type="SUPFAM" id="SSF53474">
    <property type="entry name" value="alpha/beta-Hydrolases"/>
    <property type="match status" value="1"/>
</dbReference>
<dbReference type="Gene3D" id="3.40.50.1820">
    <property type="entry name" value="alpha/beta hydrolase"/>
    <property type="match status" value="1"/>
</dbReference>
<accession>A0ABN3Z166</accession>
<dbReference type="InterPro" id="IPR000073">
    <property type="entry name" value="AB_hydrolase_1"/>
</dbReference>
<comment type="similarity">
    <text evidence="3">Belongs to the AB hydrolase superfamily. ABHD14 family.</text>
</comment>
<keyword evidence="6" id="KW-0378">Hydrolase</keyword>
<name>A0ABN3Z166_THEM3</name>
<dbReference type="InterPro" id="IPR013595">
    <property type="entry name" value="Pept_S33_TAP-like_C"/>
</dbReference>
<dbReference type="InterPro" id="IPR029058">
    <property type="entry name" value="AB_hydrolase_fold"/>
</dbReference>
<evidence type="ECO:0000256" key="2">
    <source>
        <dbReference type="ARBA" id="ARBA00022490"/>
    </source>
</evidence>
<dbReference type="PANTHER" id="PTHR46197:SF3">
    <property type="entry name" value="AB HYDROLASE-1 DOMAIN-CONTAINING PROTEIN"/>
    <property type="match status" value="1"/>
</dbReference>
<evidence type="ECO:0000313" key="7">
    <source>
        <dbReference type="Proteomes" id="UP000002064"/>
    </source>
</evidence>
<organism evidence="6 7">
    <name type="scientific">Thermoanaerobacter mathranii subsp. mathranii (strain DSM 11426 / CCUG 53645 / CIP 108742 / A3)</name>
    <dbReference type="NCBI Taxonomy" id="583358"/>
    <lineage>
        <taxon>Bacteria</taxon>
        <taxon>Bacillati</taxon>
        <taxon>Bacillota</taxon>
        <taxon>Clostridia</taxon>
        <taxon>Thermoanaerobacterales</taxon>
        <taxon>Thermoanaerobacteraceae</taxon>
        <taxon>Thermoanaerobacter</taxon>
    </lineage>
</organism>
<evidence type="ECO:0000313" key="6">
    <source>
        <dbReference type="EMBL" id="ADH60728.1"/>
    </source>
</evidence>
<comment type="subcellular location">
    <subcellularLocation>
        <location evidence="1">Cytoplasm</location>
    </subcellularLocation>
</comment>
<evidence type="ECO:0000259" key="4">
    <source>
        <dbReference type="Pfam" id="PF00561"/>
    </source>
</evidence>
<dbReference type="GO" id="GO:0016787">
    <property type="term" value="F:hydrolase activity"/>
    <property type="evidence" value="ECO:0007669"/>
    <property type="project" value="UniProtKB-KW"/>
</dbReference>
<dbReference type="RefSeq" id="WP_013150199.1">
    <property type="nucleotide sequence ID" value="NC_014209.1"/>
</dbReference>
<reference evidence="6 7" key="1">
    <citation type="submission" date="2010-05" db="EMBL/GenBank/DDBJ databases">
        <title>Complete sequence of Thermoanaerobacter mathranii subsp. mathranii mathranii str. A3.</title>
        <authorList>
            <consortium name="US DOE Joint Genome Institute"/>
            <person name="Lucas S."/>
            <person name="Copeland A."/>
            <person name="Lapidus A."/>
            <person name="Cheng J.-F."/>
            <person name="Bruce D."/>
            <person name="Goodwin L."/>
            <person name="Pitluck S."/>
            <person name="Held B."/>
            <person name="Detter J.C."/>
            <person name="Han C."/>
            <person name="Tapia R."/>
            <person name="Land M."/>
            <person name="Hauser L."/>
            <person name="Kyrpides N."/>
            <person name="Mikhailova N."/>
            <person name="Zhou J."/>
            <person name="Hemme C."/>
            <person name="Woyke T."/>
        </authorList>
    </citation>
    <scope>NUCLEOTIDE SEQUENCE [LARGE SCALE GENOMIC DNA]</scope>
    <source>
        <strain evidence="6 7">A3</strain>
    </source>
</reference>
<protein>
    <submittedName>
        <fullName evidence="6">Alpha/beta hydrolase fold protein</fullName>
    </submittedName>
</protein>
<gene>
    <name evidence="6" type="ordered locus">Tmath_1006</name>
</gene>
<dbReference type="Pfam" id="PF00561">
    <property type="entry name" value="Abhydrolase_1"/>
    <property type="match status" value="1"/>
</dbReference>
<proteinExistence type="inferred from homology"/>
<sequence>MVIKSEYVVIKGRKIYYLEMGKDDSKETVILLHGKRYNAYDWINSGIAENLSNEGFKVICLELPGYGSSEECDLEKEEVLLEFVKNLNISSFHLVAPSFSGEISIKFTLKYGNLLKSLTIVDSINVDKYKEKLNEIYVKTLIVWGKKDEIAPYEFAEILKNNIKNSTLFVFENLGHTCYFDDAKKFSEVLINFIKGLN</sequence>
<feature type="domain" description="Peptidase S33 tripeptidyl aminopeptidase-like C-terminal" evidence="5">
    <location>
        <begin position="137"/>
        <end position="182"/>
    </location>
</feature>
<keyword evidence="7" id="KW-1185">Reference proteome</keyword>
<feature type="domain" description="AB hydrolase-1" evidence="4">
    <location>
        <begin position="28"/>
        <end position="123"/>
    </location>
</feature>
<evidence type="ECO:0000259" key="5">
    <source>
        <dbReference type="Pfam" id="PF08386"/>
    </source>
</evidence>
<evidence type="ECO:0000256" key="1">
    <source>
        <dbReference type="ARBA" id="ARBA00004496"/>
    </source>
</evidence>
<dbReference type="Pfam" id="PF08386">
    <property type="entry name" value="Abhydrolase_4"/>
    <property type="match status" value="1"/>
</dbReference>